<comment type="caution">
    <text evidence="1">The sequence shown here is derived from an EMBL/GenBank/DDBJ whole genome shotgun (WGS) entry which is preliminary data.</text>
</comment>
<sequence length="32" mass="3653">MSENKILCTILGNKFLNNRNYVLKFEHKNGGG</sequence>
<dbReference type="Proteomes" id="UP000555838">
    <property type="component" value="Unassembled WGS sequence"/>
</dbReference>
<keyword evidence="2" id="KW-1185">Reference proteome</keyword>
<name>A0ABR6PBI0_9SPIR</name>
<dbReference type="EMBL" id="JACHFG010000002">
    <property type="protein sequence ID" value="MBB6043104.1"/>
    <property type="molecule type" value="Genomic_DNA"/>
</dbReference>
<evidence type="ECO:0000313" key="1">
    <source>
        <dbReference type="EMBL" id="MBB6043104.1"/>
    </source>
</evidence>
<evidence type="ECO:0000313" key="2">
    <source>
        <dbReference type="Proteomes" id="UP000555838"/>
    </source>
</evidence>
<gene>
    <name evidence="1" type="ORF">HNP68_000717</name>
</gene>
<accession>A0ABR6PBI0</accession>
<organism evidence="1 2">
    <name type="scientific">Borreliella yangtzensis</name>
    <dbReference type="NCBI Taxonomy" id="683292"/>
    <lineage>
        <taxon>Bacteria</taxon>
        <taxon>Pseudomonadati</taxon>
        <taxon>Spirochaetota</taxon>
        <taxon>Spirochaetia</taxon>
        <taxon>Spirochaetales</taxon>
        <taxon>Borreliaceae</taxon>
        <taxon>Borreliella</taxon>
    </lineage>
</organism>
<protein>
    <submittedName>
        <fullName evidence="1">Uncharacterized protein</fullName>
    </submittedName>
</protein>
<proteinExistence type="predicted"/>
<reference evidence="1 2" key="1">
    <citation type="submission" date="2020-08" db="EMBL/GenBank/DDBJ databases">
        <title>Genomic Encyclopedia of Type Strains, Phase IV (KMG-IV): sequencing the most valuable type-strain genomes for metagenomic binning, comparative biology and taxonomic classification.</title>
        <authorList>
            <person name="Goeker M."/>
        </authorList>
    </citation>
    <scope>NUCLEOTIDE SEQUENCE [LARGE SCALE GENOMIC DNA]</scope>
    <source>
        <strain evidence="1 2">DSM 24625</strain>
    </source>
</reference>